<dbReference type="OMA" id="FPPNDEW"/>
<evidence type="ECO:0000256" key="1">
    <source>
        <dbReference type="SAM" id="MobiDB-lite"/>
    </source>
</evidence>
<accession>D2VSC6</accession>
<proteinExistence type="predicted"/>
<gene>
    <name evidence="3" type="ORF">NAEGRDRAFT_71892</name>
</gene>
<name>D2VSC6_NAEGR</name>
<keyword evidence="4" id="KW-1185">Reference proteome</keyword>
<dbReference type="VEuPathDB" id="AmoebaDB:NAEGRDRAFT_71892"/>
<dbReference type="KEGG" id="ngr:NAEGRDRAFT_71892"/>
<feature type="signal peptide" evidence="2">
    <location>
        <begin position="1"/>
        <end position="21"/>
    </location>
</feature>
<feature type="region of interest" description="Disordered" evidence="1">
    <location>
        <begin position="102"/>
        <end position="127"/>
    </location>
</feature>
<dbReference type="OrthoDB" id="10389527at2759"/>
<organism evidence="4">
    <name type="scientific">Naegleria gruberi</name>
    <name type="common">Amoeba</name>
    <dbReference type="NCBI Taxonomy" id="5762"/>
    <lineage>
        <taxon>Eukaryota</taxon>
        <taxon>Discoba</taxon>
        <taxon>Heterolobosea</taxon>
        <taxon>Tetramitia</taxon>
        <taxon>Eutetramitia</taxon>
        <taxon>Vahlkampfiidae</taxon>
        <taxon>Naegleria</taxon>
    </lineage>
</organism>
<sequence length="127" mass="13942">MFKRYLSIFLLSLFILHLCYACNPPKIGGCYIFPPNDEWNRDISNDPIDYMSSCYIAKYSGNLKADFSGPYFDGTQTVSAGIPYNTVKGNSVSKVTIKFSADGAPDESDFTSAPIPLNSKIEGGSDK</sequence>
<dbReference type="AlphaFoldDB" id="D2VSC6"/>
<keyword evidence="2" id="KW-0732">Signal</keyword>
<feature type="chain" id="PRO_5003038664" evidence="2">
    <location>
        <begin position="22"/>
        <end position="127"/>
    </location>
</feature>
<dbReference type="RefSeq" id="XP_002673065.1">
    <property type="nucleotide sequence ID" value="XM_002673019.1"/>
</dbReference>
<evidence type="ECO:0000256" key="2">
    <source>
        <dbReference type="SAM" id="SignalP"/>
    </source>
</evidence>
<evidence type="ECO:0000313" key="3">
    <source>
        <dbReference type="EMBL" id="EFC40321.1"/>
    </source>
</evidence>
<dbReference type="GeneID" id="8854840"/>
<dbReference type="EMBL" id="GG738893">
    <property type="protein sequence ID" value="EFC40321.1"/>
    <property type="molecule type" value="Genomic_DNA"/>
</dbReference>
<dbReference type="Proteomes" id="UP000006671">
    <property type="component" value="Unassembled WGS sequence"/>
</dbReference>
<dbReference type="InParanoid" id="D2VSC6"/>
<reference evidence="3 4" key="1">
    <citation type="journal article" date="2010" name="Cell">
        <title>The genome of Naegleria gruberi illuminates early eukaryotic versatility.</title>
        <authorList>
            <person name="Fritz-Laylin L.K."/>
            <person name="Prochnik S.E."/>
            <person name="Ginger M.L."/>
            <person name="Dacks J.B."/>
            <person name="Carpenter M.L."/>
            <person name="Field M.C."/>
            <person name="Kuo A."/>
            <person name="Paredez A."/>
            <person name="Chapman J."/>
            <person name="Pham J."/>
            <person name="Shu S."/>
            <person name="Neupane R."/>
            <person name="Cipriano M."/>
            <person name="Mancuso J."/>
            <person name="Tu H."/>
            <person name="Salamov A."/>
            <person name="Lindquist E."/>
            <person name="Shapiro H."/>
            <person name="Lucas S."/>
            <person name="Grigoriev I.V."/>
            <person name="Cande W.Z."/>
            <person name="Fulton C."/>
            <person name="Rokhsar D.S."/>
            <person name="Dawson S.C."/>
        </authorList>
    </citation>
    <scope>NUCLEOTIDE SEQUENCE [LARGE SCALE GENOMIC DNA]</scope>
    <source>
        <strain evidence="3 4">NEG-M</strain>
    </source>
</reference>
<protein>
    <submittedName>
        <fullName evidence="3">Predicted protein</fullName>
    </submittedName>
</protein>
<evidence type="ECO:0000313" key="4">
    <source>
        <dbReference type="Proteomes" id="UP000006671"/>
    </source>
</evidence>